<dbReference type="Pfam" id="PF00583">
    <property type="entry name" value="Acetyltransf_1"/>
    <property type="match status" value="1"/>
</dbReference>
<comment type="caution">
    <text evidence="4">The sequence shown here is derived from an EMBL/GenBank/DDBJ whole genome shotgun (WGS) entry which is preliminary data.</text>
</comment>
<dbReference type="SUPFAM" id="SSF55729">
    <property type="entry name" value="Acyl-CoA N-acyltransferases (Nat)"/>
    <property type="match status" value="1"/>
</dbReference>
<dbReference type="InterPro" id="IPR016181">
    <property type="entry name" value="Acyl_CoA_acyltransferase"/>
</dbReference>
<dbReference type="Gene3D" id="3.40.630.30">
    <property type="match status" value="1"/>
</dbReference>
<dbReference type="Proteomes" id="UP000247515">
    <property type="component" value="Unassembled WGS sequence"/>
</dbReference>
<feature type="domain" description="N-acetyltransferase" evidence="3">
    <location>
        <begin position="13"/>
        <end position="189"/>
    </location>
</feature>
<dbReference type="CDD" id="cd04301">
    <property type="entry name" value="NAT_SF"/>
    <property type="match status" value="1"/>
</dbReference>
<name>A0ABX5MK31_9BURK</name>
<keyword evidence="2" id="KW-0012">Acyltransferase</keyword>
<keyword evidence="1" id="KW-0808">Transferase</keyword>
<dbReference type="PROSITE" id="PS51186">
    <property type="entry name" value="GNAT"/>
    <property type="match status" value="1"/>
</dbReference>
<evidence type="ECO:0000313" key="5">
    <source>
        <dbReference type="Proteomes" id="UP000247515"/>
    </source>
</evidence>
<evidence type="ECO:0000256" key="1">
    <source>
        <dbReference type="ARBA" id="ARBA00022679"/>
    </source>
</evidence>
<dbReference type="EMBL" id="QJJV01000017">
    <property type="protein sequence ID" value="PXX12562.1"/>
    <property type="molecule type" value="Genomic_DNA"/>
</dbReference>
<dbReference type="InterPro" id="IPR050832">
    <property type="entry name" value="Bact_Acetyltransf"/>
</dbReference>
<dbReference type="PANTHER" id="PTHR43877:SF2">
    <property type="entry name" value="AMINOALKYLPHOSPHONATE N-ACETYLTRANSFERASE-RELATED"/>
    <property type="match status" value="1"/>
</dbReference>
<reference evidence="4 5" key="1">
    <citation type="submission" date="2018-05" db="EMBL/GenBank/DDBJ databases">
        <title>Genomic Encyclopedia of Type Strains, Phase IV (KMG-V): Genome sequencing to study the core and pangenomes of soil and plant-associated prokaryotes.</title>
        <authorList>
            <person name="Whitman W."/>
        </authorList>
    </citation>
    <scope>NUCLEOTIDE SEQUENCE [LARGE SCALE GENOMIC DNA]</scope>
    <source>
        <strain evidence="4 5">SIr-6563</strain>
    </source>
</reference>
<gene>
    <name evidence="4" type="ORF">C7400_117167</name>
</gene>
<dbReference type="RefSeq" id="WP_110328538.1">
    <property type="nucleotide sequence ID" value="NZ_QJJV01000017.1"/>
</dbReference>
<dbReference type="PANTHER" id="PTHR43877">
    <property type="entry name" value="AMINOALKYLPHOSPHONATE N-ACETYLTRANSFERASE-RELATED-RELATED"/>
    <property type="match status" value="1"/>
</dbReference>
<evidence type="ECO:0000256" key="2">
    <source>
        <dbReference type="ARBA" id="ARBA00023315"/>
    </source>
</evidence>
<evidence type="ECO:0000259" key="3">
    <source>
        <dbReference type="PROSITE" id="PS51186"/>
    </source>
</evidence>
<proteinExistence type="predicted"/>
<evidence type="ECO:0000313" key="4">
    <source>
        <dbReference type="EMBL" id="PXX12562.1"/>
    </source>
</evidence>
<protein>
    <submittedName>
        <fullName evidence="4">Ribosomal protein S18 acetylase RimI-like enzyme</fullName>
    </submittedName>
</protein>
<organism evidence="4 5">
    <name type="scientific">Paraburkholderia tropica</name>
    <dbReference type="NCBI Taxonomy" id="92647"/>
    <lineage>
        <taxon>Bacteria</taxon>
        <taxon>Pseudomonadati</taxon>
        <taxon>Pseudomonadota</taxon>
        <taxon>Betaproteobacteria</taxon>
        <taxon>Burkholderiales</taxon>
        <taxon>Burkholderiaceae</taxon>
        <taxon>Paraburkholderia</taxon>
    </lineage>
</organism>
<accession>A0ABX5MK31</accession>
<dbReference type="InterPro" id="IPR000182">
    <property type="entry name" value="GNAT_dom"/>
</dbReference>
<sequence>MSDIPKDDFPTSVELVPATDDDIPEVVRLTNLAYRGSDGDSAEGWSTREKYLTGDRTTEKLLRNDLSVSPHASLLIWRLEGESGIVGSVWLEPQGDGNWYLGSLAVDPARQNGGLGKKLLSLAEDWVRERGGRHINITVINVRETLIGWYERRGYYDMGEREPFPYGDDRFGVPQRDDLCFVKLQKKLV</sequence>
<keyword evidence="5" id="KW-1185">Reference proteome</keyword>